<dbReference type="Proteomes" id="UP001171620">
    <property type="component" value="Unassembled WGS sequence"/>
</dbReference>
<reference evidence="1" key="1">
    <citation type="submission" date="2023-07" db="EMBL/GenBank/DDBJ databases">
        <title>A collection of bacterial strains from the Burkholderia cepacia Research Laboratory and Repository.</title>
        <authorList>
            <person name="Lipuma J."/>
            <person name="Spilker T."/>
            <person name="Caverly L."/>
        </authorList>
    </citation>
    <scope>NUCLEOTIDE SEQUENCE</scope>
    <source>
        <strain evidence="1">AU44268</strain>
    </source>
</reference>
<dbReference type="RefSeq" id="WP_261505647.1">
    <property type="nucleotide sequence ID" value="NZ_JAUJRV010000015.1"/>
</dbReference>
<organism evidence="1 2">
    <name type="scientific">Burkholderia vietnamiensis</name>
    <dbReference type="NCBI Taxonomy" id="60552"/>
    <lineage>
        <taxon>Bacteria</taxon>
        <taxon>Pseudomonadati</taxon>
        <taxon>Pseudomonadota</taxon>
        <taxon>Betaproteobacteria</taxon>
        <taxon>Burkholderiales</taxon>
        <taxon>Burkholderiaceae</taxon>
        <taxon>Burkholderia</taxon>
        <taxon>Burkholderia cepacia complex</taxon>
    </lineage>
</organism>
<dbReference type="AlphaFoldDB" id="A0AAW7T4Y5"/>
<proteinExistence type="predicted"/>
<accession>A0AAW7T4Y5</accession>
<sequence length="140" mass="15264">MPTNPRLQQGTVEWFEMVGVLMCEAASQSGLPSELNLSLVERYTDGVALSENLDQGLRFDIVRGRPSFRVGAQHGERADITIEITAAAARALNKLYSADPHYPAAVERLLGAGEMRVDGDLAQMGGWLRAVHDTIVERTA</sequence>
<dbReference type="EMBL" id="JAUJRV010000015">
    <property type="protein sequence ID" value="MDN7797083.1"/>
    <property type="molecule type" value="Genomic_DNA"/>
</dbReference>
<protein>
    <recommendedName>
        <fullName evidence="3">SCP2 domain-containing protein</fullName>
    </recommendedName>
</protein>
<evidence type="ECO:0000313" key="1">
    <source>
        <dbReference type="EMBL" id="MDN7797083.1"/>
    </source>
</evidence>
<evidence type="ECO:0008006" key="3">
    <source>
        <dbReference type="Google" id="ProtNLM"/>
    </source>
</evidence>
<evidence type="ECO:0000313" key="2">
    <source>
        <dbReference type="Proteomes" id="UP001171620"/>
    </source>
</evidence>
<name>A0AAW7T4Y5_BURVI</name>
<comment type="caution">
    <text evidence="1">The sequence shown here is derived from an EMBL/GenBank/DDBJ whole genome shotgun (WGS) entry which is preliminary data.</text>
</comment>
<gene>
    <name evidence="1" type="ORF">QZM33_19280</name>
</gene>